<accession>L8GBP4</accession>
<feature type="region of interest" description="Disordered" evidence="1">
    <location>
        <begin position="546"/>
        <end position="598"/>
    </location>
</feature>
<dbReference type="OrthoDB" id="3435846at2759"/>
<proteinExistence type="predicted"/>
<dbReference type="InParanoid" id="L8GBP4"/>
<organism evidence="2 3">
    <name type="scientific">Pseudogymnoascus destructans (strain ATCC MYA-4855 / 20631-21)</name>
    <name type="common">Bat white-nose syndrome fungus</name>
    <name type="synonym">Geomyces destructans</name>
    <dbReference type="NCBI Taxonomy" id="658429"/>
    <lineage>
        <taxon>Eukaryota</taxon>
        <taxon>Fungi</taxon>
        <taxon>Dikarya</taxon>
        <taxon>Ascomycota</taxon>
        <taxon>Pezizomycotina</taxon>
        <taxon>Leotiomycetes</taxon>
        <taxon>Thelebolales</taxon>
        <taxon>Thelebolaceae</taxon>
        <taxon>Pseudogymnoascus</taxon>
    </lineage>
</organism>
<gene>
    <name evidence="2" type="ORF">GMDG_04877</name>
</gene>
<reference evidence="3" key="1">
    <citation type="submission" date="2010-09" db="EMBL/GenBank/DDBJ databases">
        <title>The genome sequence of Geomyces destructans 20631-21.</title>
        <authorList>
            <consortium name="The Broad Institute Genome Sequencing Platform"/>
            <person name="Cuomo C.A."/>
            <person name="Blehert D.S."/>
            <person name="Lorch J.M."/>
            <person name="Young S.K."/>
            <person name="Zeng Q."/>
            <person name="Gargeya S."/>
            <person name="Fitzgerald M."/>
            <person name="Haas B."/>
            <person name="Abouelleil A."/>
            <person name="Alvarado L."/>
            <person name="Arachchi H.M."/>
            <person name="Berlin A."/>
            <person name="Brown A."/>
            <person name="Chapman S.B."/>
            <person name="Chen Z."/>
            <person name="Dunbar C."/>
            <person name="Freedman E."/>
            <person name="Gearin G."/>
            <person name="Gellesch M."/>
            <person name="Goldberg J."/>
            <person name="Griggs A."/>
            <person name="Gujja S."/>
            <person name="Heiman D."/>
            <person name="Howarth C."/>
            <person name="Larson L."/>
            <person name="Lui A."/>
            <person name="MacDonald P.J.P."/>
            <person name="Montmayeur A."/>
            <person name="Murphy C."/>
            <person name="Neiman D."/>
            <person name="Pearson M."/>
            <person name="Priest M."/>
            <person name="Roberts A."/>
            <person name="Saif S."/>
            <person name="Shea T."/>
            <person name="Shenoy N."/>
            <person name="Sisk P."/>
            <person name="Stolte C."/>
            <person name="Sykes S."/>
            <person name="Wortman J."/>
            <person name="Nusbaum C."/>
            <person name="Birren B."/>
        </authorList>
    </citation>
    <scope>NUCLEOTIDE SEQUENCE [LARGE SCALE GENOMIC DNA]</scope>
    <source>
        <strain evidence="3">ATCC MYA-4855 / 20631-21</strain>
    </source>
</reference>
<dbReference type="VEuPathDB" id="FungiDB:GMDG_04877"/>
<dbReference type="Proteomes" id="UP000011064">
    <property type="component" value="Unassembled WGS sequence"/>
</dbReference>
<evidence type="ECO:0000313" key="2">
    <source>
        <dbReference type="EMBL" id="ELR10605.1"/>
    </source>
</evidence>
<protein>
    <submittedName>
        <fullName evidence="2">Uncharacterized protein</fullName>
    </submittedName>
</protein>
<dbReference type="HOGENOM" id="CLU_030282_0_0_1"/>
<evidence type="ECO:0000313" key="3">
    <source>
        <dbReference type="Proteomes" id="UP000011064"/>
    </source>
</evidence>
<dbReference type="AlphaFoldDB" id="L8GBP4"/>
<feature type="compositionally biased region" description="Polar residues" evidence="1">
    <location>
        <begin position="159"/>
        <end position="187"/>
    </location>
</feature>
<name>L8GBP4_PSED2</name>
<feature type="compositionally biased region" description="Polar residues" evidence="1">
    <location>
        <begin position="1"/>
        <end position="20"/>
    </location>
</feature>
<dbReference type="EMBL" id="GL573262">
    <property type="protein sequence ID" value="ELR10605.1"/>
    <property type="molecule type" value="Genomic_DNA"/>
</dbReference>
<evidence type="ECO:0000256" key="1">
    <source>
        <dbReference type="SAM" id="MobiDB-lite"/>
    </source>
</evidence>
<feature type="region of interest" description="Disordered" evidence="1">
    <location>
        <begin position="157"/>
        <end position="187"/>
    </location>
</feature>
<keyword evidence="3" id="KW-1185">Reference proteome</keyword>
<feature type="region of interest" description="Disordered" evidence="1">
    <location>
        <begin position="1"/>
        <end position="23"/>
    </location>
</feature>
<sequence>MAFTTPTDDLNSPQASSNGSEGLYKEHEGNVLTTMHDEQALEHLLENLPDEKVLSYIFVHLHRRQAAIPPFLDRRPSARSQLVFLGKLAVVEAPPTPAATPISIDQILQAPSPSIPERRLQDEHVGMGICWEMAIASDSLATDGYEHDTLSTDEPYTHVASQERSSPDVSVPRTPSSTDTNEGSVVNSSRIQEGGLEHDGCLHETVAAETGDGVAQHPTNTDLDVAQEVHAEEPLRTPDVSSPLSPNADSQPSAKSHHTRGQKRLPDPSTPNRKPKRLKKRSTSDQVEQVQEELLAKANELMDDSVTLHDIIFVLERFALQRDYFATRGDADHRDQDEPQQQGPNCQLGLKKWWDGLGAHKNGERWEKCLQRAFAGLFYGQYADERDTFDKRKKKGNLPHPSEMYVDVCSPETIIPDGELPSKQAKTARAQAKRHFQNEVQKKKLWGEMQKCYGIAVFLLLNPTLQEDHVRRLRESNLDLLLDRIDERHPSLKQDIQGLSDHLSYYIDKGRLPLQKLRFEELSRSELESECFKGLSLSDMFKPLEPPAANAPCEGPSTEKVSVDAPPPPDPSRPASSSSSLRDVDEPLTPRMDVDSRVDSIPGIFDTAADTPGSSPAGYNTFEGEFEHYHNQVMASRDPKYDFSVPDNSTVWQY</sequence>
<feature type="region of interest" description="Disordered" evidence="1">
    <location>
        <begin position="234"/>
        <end position="289"/>
    </location>
</feature>
<feature type="compositionally biased region" description="Polar residues" evidence="1">
    <location>
        <begin position="239"/>
        <end position="254"/>
    </location>
</feature>